<comment type="caution">
    <text evidence="5">The sequence shown here is derived from an EMBL/GenBank/DDBJ whole genome shotgun (WGS) entry which is preliminary data.</text>
</comment>
<evidence type="ECO:0000256" key="2">
    <source>
        <dbReference type="ARBA" id="ARBA00022676"/>
    </source>
</evidence>
<protein>
    <recommendedName>
        <fullName evidence="4">Glycosyltransferase 2-like domain-containing protein</fullName>
    </recommendedName>
</protein>
<evidence type="ECO:0000313" key="5">
    <source>
        <dbReference type="EMBL" id="RBI65886.1"/>
    </source>
</evidence>
<feature type="domain" description="Glycosyltransferase 2-like" evidence="4">
    <location>
        <begin position="7"/>
        <end position="166"/>
    </location>
</feature>
<name>A0A365TJL7_9GAMM</name>
<dbReference type="PANTHER" id="PTHR43685:SF5">
    <property type="entry name" value="GLYCOSYLTRANSFERASE EPSE-RELATED"/>
    <property type="match status" value="1"/>
</dbReference>
<dbReference type="GO" id="GO:0016757">
    <property type="term" value="F:glycosyltransferase activity"/>
    <property type="evidence" value="ECO:0007669"/>
    <property type="project" value="UniProtKB-KW"/>
</dbReference>
<dbReference type="Pfam" id="PF00535">
    <property type="entry name" value="Glycos_transf_2"/>
    <property type="match status" value="1"/>
</dbReference>
<accession>A0A365TJL7</accession>
<dbReference type="RefSeq" id="WP_113270800.1">
    <property type="nucleotide sequence ID" value="NZ_QNTU01000013.1"/>
</dbReference>
<dbReference type="OrthoDB" id="9801954at2"/>
<sequence length="352" mass="39642">MEKPAVSVLMPVYNGLPYLTEALDSLLDQTFQDFEIVAVNDGSTDGSAEVLATYASRDERVVVVTNEENIGLPRSLNKGLEKCRAALVARADADDRYRKDRLEKQVAFLDAHPEVGLLSCWVQKIKADGEFFSLVRFPTEDGEIRVRELFVNSFSHPGVMFRRDLVRGVGGYDPEYWTSEDADLWARIRPLMKSANLAEPLIFYRKHEGSMMRTRGSEGEKLSLSVRQRLLSEYLGRPLSIDETRGAVMTFRASQGVTRDDVKVGMAVIKNVHHEIREREEPSTLRSFEAEAISSYMRLAKVFKISAPALSYALVTSAFSMHPRQALAAVANHTAALTNLLSRTRFKRTIRH</sequence>
<proteinExistence type="inferred from homology"/>
<keyword evidence="3" id="KW-0808">Transferase</keyword>
<organism evidence="5 6">
    <name type="scientific">Vreelandella sulfidaeris</name>
    <dbReference type="NCBI Taxonomy" id="115553"/>
    <lineage>
        <taxon>Bacteria</taxon>
        <taxon>Pseudomonadati</taxon>
        <taxon>Pseudomonadota</taxon>
        <taxon>Gammaproteobacteria</taxon>
        <taxon>Oceanospirillales</taxon>
        <taxon>Halomonadaceae</taxon>
        <taxon>Vreelandella</taxon>
    </lineage>
</organism>
<evidence type="ECO:0000256" key="3">
    <source>
        <dbReference type="ARBA" id="ARBA00022679"/>
    </source>
</evidence>
<keyword evidence="2" id="KW-0328">Glycosyltransferase</keyword>
<evidence type="ECO:0000256" key="1">
    <source>
        <dbReference type="ARBA" id="ARBA00006739"/>
    </source>
</evidence>
<dbReference type="InterPro" id="IPR050834">
    <property type="entry name" value="Glycosyltransf_2"/>
</dbReference>
<dbReference type="PANTHER" id="PTHR43685">
    <property type="entry name" value="GLYCOSYLTRANSFERASE"/>
    <property type="match status" value="1"/>
</dbReference>
<dbReference type="Proteomes" id="UP000252204">
    <property type="component" value="Unassembled WGS sequence"/>
</dbReference>
<gene>
    <name evidence="5" type="ORF">DQ400_16665</name>
</gene>
<comment type="similarity">
    <text evidence="1">Belongs to the glycosyltransferase 2 family.</text>
</comment>
<dbReference type="InterPro" id="IPR029044">
    <property type="entry name" value="Nucleotide-diphossugar_trans"/>
</dbReference>
<dbReference type="AlphaFoldDB" id="A0A365TJL7"/>
<reference evidence="6" key="1">
    <citation type="submission" date="2018-06" db="EMBL/GenBank/DDBJ databases">
        <title>Whole genome sequencing of four bacterial strains from South Shetland trench revealing bio-synthetic gene clusters.</title>
        <authorList>
            <person name="Abdel-Mageed W.M."/>
            <person name="Lehri B."/>
            <person name="Jarmusch S."/>
            <person name="Miranda K."/>
            <person name="Goodfellow M."/>
            <person name="Jaspars M."/>
            <person name="Karlyshev A.V."/>
        </authorList>
    </citation>
    <scope>NUCLEOTIDE SEQUENCE [LARGE SCALE GENOMIC DNA]</scope>
    <source>
        <strain evidence="6">SST4</strain>
    </source>
</reference>
<evidence type="ECO:0000313" key="6">
    <source>
        <dbReference type="Proteomes" id="UP000252204"/>
    </source>
</evidence>
<dbReference type="Gene3D" id="3.90.550.10">
    <property type="entry name" value="Spore Coat Polysaccharide Biosynthesis Protein SpsA, Chain A"/>
    <property type="match status" value="1"/>
</dbReference>
<evidence type="ECO:0000259" key="4">
    <source>
        <dbReference type="Pfam" id="PF00535"/>
    </source>
</evidence>
<dbReference type="SUPFAM" id="SSF53448">
    <property type="entry name" value="Nucleotide-diphospho-sugar transferases"/>
    <property type="match status" value="1"/>
</dbReference>
<dbReference type="InterPro" id="IPR001173">
    <property type="entry name" value="Glyco_trans_2-like"/>
</dbReference>
<keyword evidence="6" id="KW-1185">Reference proteome</keyword>
<dbReference type="EMBL" id="QNTU01000013">
    <property type="protein sequence ID" value="RBI65886.1"/>
    <property type="molecule type" value="Genomic_DNA"/>
</dbReference>